<sequence>MTMNDLAERIEELRDRGSWSRIGFLVIDNLDAILTALRSADKSEKGDQILVAENAAGVVRAMMRIDGDDCQSIAETLLEWHETDPNRKLRIVHSAMLQAPPVQEDAR</sequence>
<comment type="caution">
    <text evidence="1">The sequence shown here is derived from an EMBL/GenBank/DDBJ whole genome shotgun (WGS) entry which is preliminary data.</text>
</comment>
<dbReference type="AlphaFoldDB" id="A0A838BXR6"/>
<name>A0A838BXR6_9HYPH</name>
<dbReference type="RefSeq" id="WP_181054954.1">
    <property type="nucleotide sequence ID" value="NZ_JACDXJ010000004.1"/>
</dbReference>
<dbReference type="Proteomes" id="UP000572984">
    <property type="component" value="Unassembled WGS sequence"/>
</dbReference>
<evidence type="ECO:0000313" key="2">
    <source>
        <dbReference type="Proteomes" id="UP000572984"/>
    </source>
</evidence>
<gene>
    <name evidence="1" type="ORF">H0S73_25140</name>
</gene>
<protein>
    <submittedName>
        <fullName evidence="1">Uncharacterized protein</fullName>
    </submittedName>
</protein>
<keyword evidence="2" id="KW-1185">Reference proteome</keyword>
<organism evidence="1 2">
    <name type="scientific">Microvirga mediterraneensis</name>
    <dbReference type="NCBI Taxonomy" id="2754695"/>
    <lineage>
        <taxon>Bacteria</taxon>
        <taxon>Pseudomonadati</taxon>
        <taxon>Pseudomonadota</taxon>
        <taxon>Alphaproteobacteria</taxon>
        <taxon>Hyphomicrobiales</taxon>
        <taxon>Methylobacteriaceae</taxon>
        <taxon>Microvirga</taxon>
    </lineage>
</organism>
<proteinExistence type="predicted"/>
<dbReference type="EMBL" id="JACDXJ010000004">
    <property type="protein sequence ID" value="MBA1159366.1"/>
    <property type="molecule type" value="Genomic_DNA"/>
</dbReference>
<accession>A0A838BXR6</accession>
<reference evidence="1 2" key="1">
    <citation type="submission" date="2020-07" db="EMBL/GenBank/DDBJ databases">
        <title>Draft genome and description of Microvirga mediterraneensis Marseille-Q2068 sp. nov.</title>
        <authorList>
            <person name="Boxberger M."/>
        </authorList>
    </citation>
    <scope>NUCLEOTIDE SEQUENCE [LARGE SCALE GENOMIC DNA]</scope>
    <source>
        <strain evidence="1 2">Marseille-Q2068</strain>
    </source>
</reference>
<evidence type="ECO:0000313" key="1">
    <source>
        <dbReference type="EMBL" id="MBA1159366.1"/>
    </source>
</evidence>